<dbReference type="Proteomes" id="UP000502823">
    <property type="component" value="Unassembled WGS sequence"/>
</dbReference>
<dbReference type="InParanoid" id="A0A6L2Q699"/>
<gene>
    <name evidence="1" type="ORF">Cfor_12829</name>
</gene>
<evidence type="ECO:0000313" key="2">
    <source>
        <dbReference type="Proteomes" id="UP000502823"/>
    </source>
</evidence>
<sequence>MWMKVASERERYQDVDEGGDIIQSEKRSPAISSRRVTMCRGVPEARVVVCRTLIEQRLYPFHAQHVQRLQPGDDVMRLEFCPQVNANRRLLRLMPFTSEATFTRDGIINTRNCHRCEVYRRKVDAEDELLGGILDAAAPIKKREDELRWTRDLCTRVAKCIDVDGGIFEHLLCTVTNL</sequence>
<organism evidence="1 2">
    <name type="scientific">Coptotermes formosanus</name>
    <name type="common">Formosan subterranean termite</name>
    <dbReference type="NCBI Taxonomy" id="36987"/>
    <lineage>
        <taxon>Eukaryota</taxon>
        <taxon>Metazoa</taxon>
        <taxon>Ecdysozoa</taxon>
        <taxon>Arthropoda</taxon>
        <taxon>Hexapoda</taxon>
        <taxon>Insecta</taxon>
        <taxon>Pterygota</taxon>
        <taxon>Neoptera</taxon>
        <taxon>Polyneoptera</taxon>
        <taxon>Dictyoptera</taxon>
        <taxon>Blattodea</taxon>
        <taxon>Blattoidea</taxon>
        <taxon>Termitoidae</taxon>
        <taxon>Rhinotermitidae</taxon>
        <taxon>Coptotermes</taxon>
    </lineage>
</organism>
<dbReference type="EMBL" id="BLKM01000844">
    <property type="protein sequence ID" value="GFG39032.1"/>
    <property type="molecule type" value="Genomic_DNA"/>
</dbReference>
<reference evidence="2" key="1">
    <citation type="submission" date="2020-01" db="EMBL/GenBank/DDBJ databases">
        <title>Draft genome sequence of the Termite Coptotermes fromosanus.</title>
        <authorList>
            <person name="Itakura S."/>
            <person name="Yosikawa Y."/>
            <person name="Umezawa K."/>
        </authorList>
    </citation>
    <scope>NUCLEOTIDE SEQUENCE [LARGE SCALE GENOMIC DNA]</scope>
</reference>
<dbReference type="AlphaFoldDB" id="A0A6L2Q699"/>
<evidence type="ECO:0000313" key="1">
    <source>
        <dbReference type="EMBL" id="GFG39032.1"/>
    </source>
</evidence>
<comment type="caution">
    <text evidence="1">The sequence shown here is derived from an EMBL/GenBank/DDBJ whole genome shotgun (WGS) entry which is preliminary data.</text>
</comment>
<keyword evidence="2" id="KW-1185">Reference proteome</keyword>
<protein>
    <submittedName>
        <fullName evidence="1">Uncharacterized protein</fullName>
    </submittedName>
</protein>
<proteinExistence type="predicted"/>
<dbReference type="PANTHER" id="PTHR47326:SF1">
    <property type="entry name" value="HTH PSQ-TYPE DOMAIN-CONTAINING PROTEIN"/>
    <property type="match status" value="1"/>
</dbReference>
<accession>A0A6L2Q699</accession>
<dbReference type="OrthoDB" id="10575647at2759"/>
<dbReference type="PANTHER" id="PTHR47326">
    <property type="entry name" value="TRANSPOSABLE ELEMENT TC3 TRANSPOSASE-LIKE PROTEIN"/>
    <property type="match status" value="1"/>
</dbReference>
<name>A0A6L2Q699_COPFO</name>